<feature type="signal peptide" evidence="7">
    <location>
        <begin position="1"/>
        <end position="24"/>
    </location>
</feature>
<dbReference type="Gene3D" id="2.10.90.10">
    <property type="entry name" value="Cystine-knot cytokines"/>
    <property type="match status" value="1"/>
</dbReference>
<reference evidence="8" key="2">
    <citation type="submission" date="2025-08" db="UniProtKB">
        <authorList>
            <consortium name="Ensembl"/>
        </authorList>
    </citation>
    <scope>IDENTIFICATION</scope>
</reference>
<reference evidence="8" key="3">
    <citation type="submission" date="2025-09" db="UniProtKB">
        <authorList>
            <consortium name="Ensembl"/>
        </authorList>
    </citation>
    <scope>IDENTIFICATION</scope>
</reference>
<dbReference type="InterPro" id="IPR029034">
    <property type="entry name" value="Cystine-knot_cytokine"/>
</dbReference>
<evidence type="ECO:0000256" key="5">
    <source>
        <dbReference type="ARBA" id="ARBA00022729"/>
    </source>
</evidence>
<keyword evidence="6" id="KW-0891">Chondrogenesis</keyword>
<dbReference type="GO" id="GO:0001649">
    <property type="term" value="P:osteoblast differentiation"/>
    <property type="evidence" value="ECO:0007669"/>
    <property type="project" value="TreeGrafter"/>
</dbReference>
<dbReference type="Ensembl" id="ENSNFUT00015013615.1">
    <property type="protein sequence ID" value="ENSNFUP00015012964.1"/>
    <property type="gene ID" value="ENSNFUG00015006354.1"/>
</dbReference>
<evidence type="ECO:0000256" key="2">
    <source>
        <dbReference type="ARBA" id="ARBA00007480"/>
    </source>
</evidence>
<organism evidence="8 9">
    <name type="scientific">Nothobranchius furzeri</name>
    <name type="common">Turquoise killifish</name>
    <dbReference type="NCBI Taxonomy" id="105023"/>
    <lineage>
        <taxon>Eukaryota</taxon>
        <taxon>Metazoa</taxon>
        <taxon>Chordata</taxon>
        <taxon>Craniata</taxon>
        <taxon>Vertebrata</taxon>
        <taxon>Euteleostomi</taxon>
        <taxon>Actinopterygii</taxon>
        <taxon>Neopterygii</taxon>
        <taxon>Teleostei</taxon>
        <taxon>Neoteleostei</taxon>
        <taxon>Acanthomorphata</taxon>
        <taxon>Ovalentaria</taxon>
        <taxon>Atherinomorphae</taxon>
        <taxon>Cyprinodontiformes</taxon>
        <taxon>Nothobranchiidae</taxon>
        <taxon>Nothobranchius</taxon>
    </lineage>
</organism>
<feature type="chain" id="PRO_5034967760" evidence="7">
    <location>
        <begin position="25"/>
        <end position="207"/>
    </location>
</feature>
<name>A0A8C6L2R0_NOTFU</name>
<dbReference type="Pfam" id="PF05806">
    <property type="entry name" value="Noggin"/>
    <property type="match status" value="1"/>
</dbReference>
<dbReference type="AlphaFoldDB" id="A0A8C6L2R0"/>
<evidence type="ECO:0000313" key="9">
    <source>
        <dbReference type="Proteomes" id="UP000694548"/>
    </source>
</evidence>
<keyword evidence="3" id="KW-0217">Developmental protein</keyword>
<reference evidence="8" key="1">
    <citation type="submission" date="2014-08" db="EMBL/GenBank/DDBJ databases">
        <authorList>
            <person name="Senf B."/>
            <person name="Petzold A."/>
            <person name="Downie B.R."/>
            <person name="Koch P."/>
            <person name="Platzer M."/>
        </authorList>
    </citation>
    <scope>NUCLEOTIDE SEQUENCE [LARGE SCALE GENOMIC DNA]</scope>
    <source>
        <strain evidence="8">GRZ</strain>
    </source>
</reference>
<comment type="similarity">
    <text evidence="2">Belongs to the noggin family.</text>
</comment>
<proteinExistence type="inferred from homology"/>
<evidence type="ECO:0000256" key="3">
    <source>
        <dbReference type="ARBA" id="ARBA00022473"/>
    </source>
</evidence>
<evidence type="ECO:0000256" key="4">
    <source>
        <dbReference type="ARBA" id="ARBA00022525"/>
    </source>
</evidence>
<dbReference type="PANTHER" id="PTHR10494:SF6">
    <property type="entry name" value="NOGGIN"/>
    <property type="match status" value="1"/>
</dbReference>
<dbReference type="GeneTree" id="ENSGT00390000006009"/>
<evidence type="ECO:0000256" key="7">
    <source>
        <dbReference type="SAM" id="SignalP"/>
    </source>
</evidence>
<protein>
    <submittedName>
        <fullName evidence="8">Uncharacterized protein</fullName>
    </submittedName>
</protein>
<dbReference type="GO" id="GO:0045596">
    <property type="term" value="P:negative regulation of cell differentiation"/>
    <property type="evidence" value="ECO:0007669"/>
    <property type="project" value="InterPro"/>
</dbReference>
<dbReference type="SUPFAM" id="SSF57501">
    <property type="entry name" value="Cystine-knot cytokines"/>
    <property type="match status" value="1"/>
</dbReference>
<evidence type="ECO:0000313" key="8">
    <source>
        <dbReference type="Ensembl" id="ENSNFUP00015012964.1"/>
    </source>
</evidence>
<dbReference type="PANTHER" id="PTHR10494">
    <property type="entry name" value="BONE MORPHOGENETIC PROTEIN INHIBITOR, NOGGIN"/>
    <property type="match status" value="1"/>
</dbReference>
<dbReference type="GO" id="GO:0030514">
    <property type="term" value="P:negative regulation of BMP signaling pathway"/>
    <property type="evidence" value="ECO:0007669"/>
    <property type="project" value="InterPro"/>
</dbReference>
<keyword evidence="5 7" id="KW-0732">Signal</keyword>
<keyword evidence="9" id="KW-1185">Reference proteome</keyword>
<evidence type="ECO:0000256" key="6">
    <source>
        <dbReference type="ARBA" id="ARBA00023188"/>
    </source>
</evidence>
<comment type="subcellular location">
    <subcellularLocation>
        <location evidence="1">Secreted</location>
    </subcellularLocation>
</comment>
<dbReference type="GO" id="GO:0005615">
    <property type="term" value="C:extracellular space"/>
    <property type="evidence" value="ECO:0007669"/>
    <property type="project" value="TreeGrafter"/>
</dbReference>
<accession>A0A8C6L2R0</accession>
<dbReference type="GO" id="GO:0009953">
    <property type="term" value="P:dorsal/ventral pattern formation"/>
    <property type="evidence" value="ECO:0007669"/>
    <property type="project" value="TreeGrafter"/>
</dbReference>
<dbReference type="Proteomes" id="UP000694548">
    <property type="component" value="Chromosome sgr02"/>
</dbReference>
<dbReference type="Gene3D" id="1.10.287.520">
    <property type="entry name" value="Helix hairpin bin"/>
    <property type="match status" value="1"/>
</dbReference>
<evidence type="ECO:0000256" key="1">
    <source>
        <dbReference type="ARBA" id="ARBA00004613"/>
    </source>
</evidence>
<sequence length="207" mass="23546">GHVYAVSFGLDLLLFNTSFQLGLCLKTRTTRADDYHYMPKPRHCRPPRLLHLLGSSFDPFWMSIDPPLQKGRSQSYTSYKEKLNSSLELKGAAANRRQMLENEAADLDLGLLSSDVAVSVRAWMLDSAVCKLHHRWADLGPFFWPRRLRQTDCGGADVEPSCSFPSGMRCVRAQTARVWILAWHCLEIRDESDESRRIGGENCPFTQ</sequence>
<dbReference type="InterPro" id="IPR008717">
    <property type="entry name" value="Noggin"/>
</dbReference>
<dbReference type="GO" id="GO:0051216">
    <property type="term" value="P:cartilage development"/>
    <property type="evidence" value="ECO:0007669"/>
    <property type="project" value="UniProtKB-KW"/>
</dbReference>
<keyword evidence="4" id="KW-0964">Secreted</keyword>